<dbReference type="RefSeq" id="WP_073100475.1">
    <property type="nucleotide sequence ID" value="NZ_JBALUR010000002.1"/>
</dbReference>
<comment type="caution">
    <text evidence="1">The sequence shown here is derived from an EMBL/GenBank/DDBJ whole genome shotgun (WGS) entry which is preliminary data.</text>
</comment>
<gene>
    <name evidence="1" type="ORF">DSL99_3018</name>
</gene>
<dbReference type="InterPro" id="IPR015946">
    <property type="entry name" value="KH_dom-like_a/b"/>
</dbReference>
<proteinExistence type="predicted"/>
<name>A0A4Q0PK17_9FLAO</name>
<dbReference type="InterPro" id="IPR036102">
    <property type="entry name" value="OsmC/Ohrsf"/>
</dbReference>
<dbReference type="STRING" id="1122159.SAMN02745246_03414"/>
<dbReference type="AlphaFoldDB" id="A0A4Q0PK17"/>
<sequence>MTSKVIYLGNLRTECEHLKSGDKFNTDAPTDNNGKGEAFSPTDTVATALASCMLTVMGIKATQLDGVELKGSTASVTKIMKAEPRRIARIEIELDLQGVEKNKDRRILENTAKTCPVLNSLHPDMEKAISFNWK</sequence>
<dbReference type="InterPro" id="IPR003718">
    <property type="entry name" value="OsmC/Ohr_fam"/>
</dbReference>
<organism evidence="1 2">
    <name type="scientific">Leeuwenhoekiella marinoflava</name>
    <dbReference type="NCBI Taxonomy" id="988"/>
    <lineage>
        <taxon>Bacteria</taxon>
        <taxon>Pseudomonadati</taxon>
        <taxon>Bacteroidota</taxon>
        <taxon>Flavobacteriia</taxon>
        <taxon>Flavobacteriales</taxon>
        <taxon>Flavobacteriaceae</taxon>
        <taxon>Leeuwenhoekiella</taxon>
    </lineage>
</organism>
<dbReference type="Pfam" id="PF02566">
    <property type="entry name" value="OsmC"/>
    <property type="match status" value="1"/>
</dbReference>
<dbReference type="EMBL" id="QOVL01000016">
    <property type="protein sequence ID" value="RXG27226.1"/>
    <property type="molecule type" value="Genomic_DNA"/>
</dbReference>
<evidence type="ECO:0000313" key="1">
    <source>
        <dbReference type="EMBL" id="RXG27226.1"/>
    </source>
</evidence>
<reference evidence="1 2" key="1">
    <citation type="submission" date="2018-07" db="EMBL/GenBank/DDBJ databases">
        <title>Leeuwenhoekiella genomics.</title>
        <authorList>
            <person name="Tahon G."/>
            <person name="Willems A."/>
        </authorList>
    </citation>
    <scope>NUCLEOTIDE SEQUENCE [LARGE SCALE GENOMIC DNA]</scope>
    <source>
        <strain evidence="1 2">LMG 1345</strain>
    </source>
</reference>
<dbReference type="PANTHER" id="PTHR39624:SF2">
    <property type="entry name" value="OSMC-LIKE PROTEIN"/>
    <property type="match status" value="1"/>
</dbReference>
<accession>A0A4Q0PK17</accession>
<dbReference type="Proteomes" id="UP000290608">
    <property type="component" value="Unassembled WGS sequence"/>
</dbReference>
<evidence type="ECO:0000313" key="2">
    <source>
        <dbReference type="Proteomes" id="UP000290608"/>
    </source>
</evidence>
<dbReference type="SUPFAM" id="SSF82784">
    <property type="entry name" value="OsmC-like"/>
    <property type="match status" value="1"/>
</dbReference>
<dbReference type="PANTHER" id="PTHR39624">
    <property type="entry name" value="PROTEIN INVOLVED IN RIMO-MEDIATED BETA-METHYLTHIOLATION OF RIBOSOMAL PROTEIN S12 YCAO"/>
    <property type="match status" value="1"/>
</dbReference>
<protein>
    <submittedName>
        <fullName evidence="1">Putative OsmC-like protein</fullName>
    </submittedName>
</protein>
<dbReference type="Gene3D" id="3.30.300.20">
    <property type="match status" value="1"/>
</dbReference>